<accession>A0A498IB64</accession>
<feature type="chain" id="PRO_5019713265" evidence="11">
    <location>
        <begin position="25"/>
        <end position="1244"/>
    </location>
</feature>
<dbReference type="GO" id="GO:0010073">
    <property type="term" value="P:meristem maintenance"/>
    <property type="evidence" value="ECO:0007669"/>
    <property type="project" value="UniProtKB-ARBA"/>
</dbReference>
<protein>
    <submittedName>
        <fullName evidence="15">Uncharacterized protein</fullName>
    </submittedName>
</protein>
<dbReference type="Pfam" id="PF07731">
    <property type="entry name" value="Cu-oxidase_2"/>
    <property type="match status" value="2"/>
</dbReference>
<keyword evidence="16" id="KW-1185">Reference proteome</keyword>
<feature type="domain" description="Plastocyanin-like" evidence="12">
    <location>
        <begin position="266"/>
        <end position="349"/>
    </location>
</feature>
<dbReference type="Pfam" id="PF00394">
    <property type="entry name" value="Cu-oxidase"/>
    <property type="match status" value="2"/>
</dbReference>
<evidence type="ECO:0000256" key="7">
    <source>
        <dbReference type="ARBA" id="ARBA00023002"/>
    </source>
</evidence>
<proteinExistence type="inferred from homology"/>
<keyword evidence="10" id="KW-0325">Glycoprotein</keyword>
<dbReference type="Pfam" id="PF11805">
    <property type="entry name" value="DUF3326"/>
    <property type="match status" value="1"/>
</dbReference>
<dbReference type="InterPro" id="IPR011707">
    <property type="entry name" value="Cu-oxidase-like_N"/>
</dbReference>
<keyword evidence="4" id="KW-0479">Metal-binding</keyword>
<dbReference type="Proteomes" id="UP000290289">
    <property type="component" value="Chromosome 13"/>
</dbReference>
<feature type="domain" description="Plastocyanin-like" evidence="13">
    <location>
        <begin position="965"/>
        <end position="1120"/>
    </location>
</feature>
<dbReference type="InterPro" id="IPR021763">
    <property type="entry name" value="DUF3326"/>
</dbReference>
<gene>
    <name evidence="15" type="ORF">DVH24_040362</name>
</gene>
<dbReference type="EMBL" id="RDQH01000339">
    <property type="protein sequence ID" value="RXH79215.1"/>
    <property type="molecule type" value="Genomic_DNA"/>
</dbReference>
<dbReference type="InterPro" id="IPR052152">
    <property type="entry name" value="LPR1/LPR2"/>
</dbReference>
<keyword evidence="9" id="KW-0472">Membrane</keyword>
<keyword evidence="7" id="KW-0560">Oxidoreductase</keyword>
<dbReference type="PANTHER" id="PTHR48461:SF1">
    <property type="entry name" value="MULTICOPPER OXIDASE LPR1-LIKE"/>
    <property type="match status" value="1"/>
</dbReference>
<dbReference type="PANTHER" id="PTHR48461">
    <property type="entry name" value="MULTICOPPER OXIDASE LPR1-LIKE"/>
    <property type="match status" value="1"/>
</dbReference>
<dbReference type="STRING" id="3750.A0A498IB64"/>
<dbReference type="InterPro" id="IPR008972">
    <property type="entry name" value="Cupredoxin"/>
</dbReference>
<evidence type="ECO:0000259" key="13">
    <source>
        <dbReference type="Pfam" id="PF07731"/>
    </source>
</evidence>
<dbReference type="GO" id="GO:0016491">
    <property type="term" value="F:oxidoreductase activity"/>
    <property type="evidence" value="ECO:0007669"/>
    <property type="project" value="UniProtKB-KW"/>
</dbReference>
<dbReference type="CDD" id="cd13844">
    <property type="entry name" value="CuRO_1_BOD_CotA_like"/>
    <property type="match status" value="2"/>
</dbReference>
<evidence type="ECO:0000256" key="4">
    <source>
        <dbReference type="ARBA" id="ARBA00022723"/>
    </source>
</evidence>
<dbReference type="CDD" id="cd13891">
    <property type="entry name" value="CuRO_3_CotA_like"/>
    <property type="match status" value="1"/>
</dbReference>
<dbReference type="SUPFAM" id="SSF49503">
    <property type="entry name" value="Cupredoxins"/>
    <property type="match status" value="6"/>
</dbReference>
<feature type="domain" description="Plastocyanin-like" evidence="13">
    <location>
        <begin position="415"/>
        <end position="569"/>
    </location>
</feature>
<dbReference type="InterPro" id="IPR001117">
    <property type="entry name" value="Cu-oxidase_2nd"/>
</dbReference>
<keyword evidence="5 11" id="KW-0732">Signal</keyword>
<feature type="domain" description="Plastocyanin-like" evidence="12">
    <location>
        <begin position="818"/>
        <end position="905"/>
    </location>
</feature>
<evidence type="ECO:0000256" key="2">
    <source>
        <dbReference type="ARBA" id="ARBA00004406"/>
    </source>
</evidence>
<evidence type="ECO:0000256" key="9">
    <source>
        <dbReference type="ARBA" id="ARBA00023136"/>
    </source>
</evidence>
<dbReference type="FunFam" id="2.60.40.420:FF:000102">
    <property type="entry name" value="Multi-copper oxidase type I family protein"/>
    <property type="match status" value="2"/>
</dbReference>
<dbReference type="GO" id="GO:0005789">
    <property type="term" value="C:endoplasmic reticulum membrane"/>
    <property type="evidence" value="ECO:0007669"/>
    <property type="project" value="UniProtKB-SubCell"/>
</dbReference>
<keyword evidence="6" id="KW-0256">Endoplasmic reticulum</keyword>
<reference evidence="15 16" key="1">
    <citation type="submission" date="2018-10" db="EMBL/GenBank/DDBJ databases">
        <title>A high-quality apple genome assembly.</title>
        <authorList>
            <person name="Hu J."/>
        </authorList>
    </citation>
    <scope>NUCLEOTIDE SEQUENCE [LARGE SCALE GENOMIC DNA]</scope>
    <source>
        <strain evidence="16">cv. HFTH1</strain>
        <tissue evidence="15">Young leaf</tissue>
    </source>
</reference>
<keyword evidence="8" id="KW-0186">Copper</keyword>
<organism evidence="15 16">
    <name type="scientific">Malus domestica</name>
    <name type="common">Apple</name>
    <name type="synonym">Pyrus malus</name>
    <dbReference type="NCBI Taxonomy" id="3750"/>
    <lineage>
        <taxon>Eukaryota</taxon>
        <taxon>Viridiplantae</taxon>
        <taxon>Streptophyta</taxon>
        <taxon>Embryophyta</taxon>
        <taxon>Tracheophyta</taxon>
        <taxon>Spermatophyta</taxon>
        <taxon>Magnoliopsida</taxon>
        <taxon>eudicotyledons</taxon>
        <taxon>Gunneridae</taxon>
        <taxon>Pentapetalae</taxon>
        <taxon>rosids</taxon>
        <taxon>fabids</taxon>
        <taxon>Rosales</taxon>
        <taxon>Rosaceae</taxon>
        <taxon>Amygdaloideae</taxon>
        <taxon>Maleae</taxon>
        <taxon>Malus</taxon>
    </lineage>
</organism>
<evidence type="ECO:0000256" key="10">
    <source>
        <dbReference type="ARBA" id="ARBA00023180"/>
    </source>
</evidence>
<evidence type="ECO:0000256" key="1">
    <source>
        <dbReference type="ARBA" id="ARBA00001935"/>
    </source>
</evidence>
<name>A0A498IB64_MALDO</name>
<evidence type="ECO:0000313" key="16">
    <source>
        <dbReference type="Proteomes" id="UP000290289"/>
    </source>
</evidence>
<comment type="similarity">
    <text evidence="3">Belongs to the multicopper oxidase family.</text>
</comment>
<dbReference type="GO" id="GO:0005507">
    <property type="term" value="F:copper ion binding"/>
    <property type="evidence" value="ECO:0007669"/>
    <property type="project" value="InterPro"/>
</dbReference>
<dbReference type="FunFam" id="2.60.40.420:FF:000081">
    <property type="entry name" value="Spore coat protein A"/>
    <property type="match status" value="2"/>
</dbReference>
<evidence type="ECO:0000256" key="11">
    <source>
        <dbReference type="SAM" id="SignalP"/>
    </source>
</evidence>
<evidence type="ECO:0000256" key="8">
    <source>
        <dbReference type="ARBA" id="ARBA00023008"/>
    </source>
</evidence>
<sequence length="1244" mass="139960">MVTVQGVLVLLIAFMGVLLETSWAEDQLVNVSTLQMFVDKLPDMPLLKGFDVVNGVPKPKSLKIGMYMKTWRFHRDLPATPVFAYGTSERTATVPGPTIEALQGIETFVTWSNYLPSEHILPWDPTIPTAIPASKKGVPTVVHLHGGIHEPASDGSAKAWFTAEFKDRGPAWTQQTYRYRNQQQPGNLWYHDHTMGLTRVNLLAGLIGAYIVCQPEVEGPLRLPSGEFDRTLVVFDRSFRTNGSIYMNSTGNNPSIHPQWQPEYFGDAIIVNGKAWPQLKVRRRKYRFRIINASNARFFKFFFTNGLGFIHVGSDSVYLGKPVETKDFLLGPSEITDVVVDFSKSENANVTLANDAPYPYPSGDPVNDANGKVMQFLIADRSELDPSRVPSTLIQYPVPDLSSASRKRYITMYEYESNTGDPTHLYLNAKPFDAPATEIVKAGTSEVWNVINLTQDNHPLHIHLGLFVVFEQRELVNEEEFKDCMNKLNDAVKCQISKYARGKTVEVPAHEKGWKNVFKMRPGTVTRILLRLAYIHSNASYEFDPTGEPGYVYHCHILDHEDNVMMRPLKLTSSAEEQLVNLTRLQMFVDELPNMPLLKGFDVVNSVPKPKSLKIGMYMKKWRFHRDLPPTPVFAYGTRKRTATVPGPTIEALQGIDTFVTWSNYLPSKHILPWDPTIPTALAVTNKGVPTVVHLHGGIHEPESDGSANAWFTADFKDRGPAWPNRTYRYRNQQHPGNLWYHDHAMGLTRVNLLAGLIGAYIVRHPEVEGPLRLPSGEFDRTLVVFDRSFRTDGSIYMNPTGNNPSIHPQWQPEYFGDAIIVNGKAWPQLKVRRRKYRFRIINASNARFFKFFFTNGLRFIHVGSDSAYLGKPVETKDFLMGPSEITDVVVDFSKSKNANAILANGAPYPYPSGDPVNNENSKVMQFLIADHSEVDSSRVPSRLIQYPVPDISSSSRTRYIAMYEYTSDIDEPTHLYLNGKSYEEPATEIAKAGTSEVWNVINLTEDNHPLHIHLGLFVVLEQKEMVNVEEFTDCMNKLNDAVKCQISKYARGKTVEVPAHEKGWKNVFKMRNGTVTKIFLRFAYIHSNASYEFDPTGEPGYVYHCHILDHEDNVMMRPLKLYLVKNSGSENGCILASDVDSVILPIDAFGGHGALSLARSKRNKPLIIAVEENATVLDDTPDKFGIEAVKVSNYCEAIGVMAAHKAGLNPHSLRRNKIKNLQRTLSPANGYAIKKATAIGQSK</sequence>
<dbReference type="CDD" id="cd13868">
    <property type="entry name" value="CuRO_2_CotA_like"/>
    <property type="match status" value="2"/>
</dbReference>
<dbReference type="Pfam" id="PF07732">
    <property type="entry name" value="Cu-oxidase_3"/>
    <property type="match status" value="2"/>
</dbReference>
<dbReference type="Gene3D" id="2.60.40.420">
    <property type="entry name" value="Cupredoxins - blue copper proteins"/>
    <property type="match status" value="6"/>
</dbReference>
<evidence type="ECO:0000313" key="15">
    <source>
        <dbReference type="EMBL" id="RXH79215.1"/>
    </source>
</evidence>
<feature type="domain" description="Plastocyanin-like" evidence="14">
    <location>
        <begin position="139"/>
        <end position="215"/>
    </location>
</feature>
<comment type="subcellular location">
    <subcellularLocation>
        <location evidence="2">Endoplasmic reticulum membrane</location>
        <topology evidence="2">Peripheral membrane protein</topology>
    </subcellularLocation>
</comment>
<comment type="caution">
    <text evidence="15">The sequence shown here is derived from an EMBL/GenBank/DDBJ whole genome shotgun (WGS) entry which is preliminary data.</text>
</comment>
<dbReference type="GO" id="GO:0016036">
    <property type="term" value="P:cellular response to phosphate starvation"/>
    <property type="evidence" value="ECO:0007669"/>
    <property type="project" value="InterPro"/>
</dbReference>
<evidence type="ECO:0000259" key="14">
    <source>
        <dbReference type="Pfam" id="PF07732"/>
    </source>
</evidence>
<comment type="cofactor">
    <cofactor evidence="1">
        <name>Cu cation</name>
        <dbReference type="ChEBI" id="CHEBI:23378"/>
    </cofactor>
</comment>
<evidence type="ECO:0000259" key="12">
    <source>
        <dbReference type="Pfam" id="PF00394"/>
    </source>
</evidence>
<feature type="domain" description="Plastocyanin-like" evidence="14">
    <location>
        <begin position="689"/>
        <end position="766"/>
    </location>
</feature>
<evidence type="ECO:0000256" key="3">
    <source>
        <dbReference type="ARBA" id="ARBA00010609"/>
    </source>
</evidence>
<dbReference type="AlphaFoldDB" id="A0A498IB64"/>
<dbReference type="InterPro" id="IPR011706">
    <property type="entry name" value="Cu-oxidase_C"/>
</dbReference>
<dbReference type="FunFam" id="2.60.40.420:FF:000087">
    <property type="entry name" value="Spore coat protein A"/>
    <property type="match status" value="2"/>
</dbReference>
<evidence type="ECO:0000256" key="6">
    <source>
        <dbReference type="ARBA" id="ARBA00022824"/>
    </source>
</evidence>
<evidence type="ECO:0000256" key="5">
    <source>
        <dbReference type="ARBA" id="ARBA00022729"/>
    </source>
</evidence>
<feature type="signal peptide" evidence="11">
    <location>
        <begin position="1"/>
        <end position="24"/>
    </location>
</feature>